<accession>A0A162L112</accession>
<dbReference type="SMART" id="SM00387">
    <property type="entry name" value="HATPase_c"/>
    <property type="match status" value="1"/>
</dbReference>
<evidence type="ECO:0000256" key="3">
    <source>
        <dbReference type="ARBA" id="ARBA00012438"/>
    </source>
</evidence>
<keyword evidence="5 10" id="KW-0808">Transferase</keyword>
<dbReference type="Gene3D" id="1.10.287.130">
    <property type="match status" value="1"/>
</dbReference>
<keyword evidence="8" id="KW-1133">Transmembrane helix</keyword>
<evidence type="ECO:0000256" key="4">
    <source>
        <dbReference type="ARBA" id="ARBA00022553"/>
    </source>
</evidence>
<feature type="transmembrane region" description="Helical" evidence="8">
    <location>
        <begin position="143"/>
        <end position="165"/>
    </location>
</feature>
<dbReference type="InterPro" id="IPR036890">
    <property type="entry name" value="HATPase_C_sf"/>
</dbReference>
<protein>
    <recommendedName>
        <fullName evidence="3">histidine kinase</fullName>
        <ecNumber evidence="3">2.7.13.3</ecNumber>
    </recommendedName>
</protein>
<feature type="transmembrane region" description="Helical" evidence="8">
    <location>
        <begin position="6"/>
        <end position="26"/>
    </location>
</feature>
<dbReference type="InterPro" id="IPR036097">
    <property type="entry name" value="HisK_dim/P_sf"/>
</dbReference>
<dbReference type="InterPro" id="IPR005467">
    <property type="entry name" value="His_kinase_dom"/>
</dbReference>
<feature type="transmembrane region" description="Helical" evidence="8">
    <location>
        <begin position="63"/>
        <end position="86"/>
    </location>
</feature>
<dbReference type="GO" id="GO:0000155">
    <property type="term" value="F:phosphorelay sensor kinase activity"/>
    <property type="evidence" value="ECO:0007669"/>
    <property type="project" value="InterPro"/>
</dbReference>
<dbReference type="PANTHER" id="PTHR43711">
    <property type="entry name" value="TWO-COMPONENT HISTIDINE KINASE"/>
    <property type="match status" value="1"/>
</dbReference>
<dbReference type="Pfam" id="PF02518">
    <property type="entry name" value="HATPase_c"/>
    <property type="match status" value="1"/>
</dbReference>
<evidence type="ECO:0000259" key="9">
    <source>
        <dbReference type="PROSITE" id="PS50109"/>
    </source>
</evidence>
<dbReference type="InterPro" id="IPR003594">
    <property type="entry name" value="HATPase_dom"/>
</dbReference>
<dbReference type="PROSITE" id="PS50109">
    <property type="entry name" value="HIS_KIN"/>
    <property type="match status" value="1"/>
</dbReference>
<gene>
    <name evidence="10" type="primary">sasA</name>
    <name evidence="11" type="ORF">CLCOS_00170</name>
    <name evidence="10" type="ORF">WX73_02797</name>
</gene>
<comment type="subcellular location">
    <subcellularLocation>
        <location evidence="2">Membrane</location>
    </subcellularLocation>
</comment>
<evidence type="ECO:0000256" key="5">
    <source>
        <dbReference type="ARBA" id="ARBA00022679"/>
    </source>
</evidence>
<evidence type="ECO:0000256" key="7">
    <source>
        <dbReference type="ARBA" id="ARBA00023012"/>
    </source>
</evidence>
<evidence type="ECO:0000313" key="13">
    <source>
        <dbReference type="Proteomes" id="UP000093694"/>
    </source>
</evidence>
<dbReference type="PRINTS" id="PR00344">
    <property type="entry name" value="BCTRLSENSOR"/>
</dbReference>
<comment type="catalytic activity">
    <reaction evidence="1">
        <text>ATP + protein L-histidine = ADP + protein N-phospho-L-histidine.</text>
        <dbReference type="EC" id="2.7.13.3"/>
    </reaction>
</comment>
<dbReference type="Pfam" id="PF00512">
    <property type="entry name" value="HisKA"/>
    <property type="match status" value="1"/>
</dbReference>
<dbReference type="Pfam" id="PF16927">
    <property type="entry name" value="HisKA_7TM"/>
    <property type="match status" value="1"/>
</dbReference>
<keyword evidence="4" id="KW-0597">Phosphoprotein</keyword>
<reference evidence="10 12" key="1">
    <citation type="journal article" date="2015" name="Biotechnol. Bioeng.">
        <title>Genome sequence and phenotypic characterization of Caulobacter segnis.</title>
        <authorList>
            <person name="Patel S."/>
            <person name="Fletcher B."/>
            <person name="Scott D.C."/>
            <person name="Ely B."/>
        </authorList>
    </citation>
    <scope>NUCLEOTIDE SEQUENCE [LARGE SCALE GENOMIC DNA]</scope>
    <source>
        <strain evidence="10 12">PS02</strain>
    </source>
</reference>
<dbReference type="SUPFAM" id="SSF47384">
    <property type="entry name" value="Homodimeric domain of signal transducing histidine kinase"/>
    <property type="match status" value="1"/>
</dbReference>
<feature type="transmembrane region" description="Helical" evidence="8">
    <location>
        <begin position="33"/>
        <end position="51"/>
    </location>
</feature>
<evidence type="ECO:0000313" key="11">
    <source>
        <dbReference type="EMBL" id="OBR97789.1"/>
    </source>
</evidence>
<evidence type="ECO:0000313" key="10">
    <source>
        <dbReference type="EMBL" id="OAA87026.1"/>
    </source>
</evidence>
<sequence length="583" mass="67474">MFLKINYYFSLLLLLSTLVLLCIGYFSWKRNKPYVWMFLLPVSIYEFGYAFEILCTSIEKVKFWIKFEYLGLPFLGVLWLIGVLNFTGYREKIKKSTLILLYIIPIIVLIMNYTNDFHHLFYKKLYMDTHGPFPIVGIVEGPWYWVNIAYTYALMLIGLLIFIIAYFKAVTIVKKQILFLIVAWIIPWISDVIYMLKLLPFDVDLCPLVLSISGVMCSFAILKFKFLKLTPIAMEKVFSNMSEGVIILDYENNIVNLNKASKNIIPELKDIEAGDKKIDEVLKKYETILKVLNSDFYNESLISIKDKEQLKYYKLNISNAYEKDSEIIGKILIFTDITEIELQREKLSELNTFKDRLFTIVSHDIKSPIGVLLSLLELLEDEEDIYKEENKEILYQIKENTRSTYEMVENLLQWFRSQIDGVICNNLSWKLLDIAMNSLESLKQKAELKKISISYEIPQDILVYTDREMLEIVLRNLFLNAIKFTNTGGTIKILAQEFEGIVTIAVSDNGIGIEEEKIENLFNNSGCCHTTFGTSGERGTGVGLMICKEFIEKNNGRIWVQSTVGKGSTFYFTILSGKSYLNT</sequence>
<dbReference type="InterPro" id="IPR031621">
    <property type="entry name" value="HisKA_7TM"/>
</dbReference>
<dbReference type="Gene3D" id="3.30.450.20">
    <property type="entry name" value="PAS domain"/>
    <property type="match status" value="1"/>
</dbReference>
<keyword evidence="8" id="KW-0812">Transmembrane</keyword>
<feature type="transmembrane region" description="Helical" evidence="8">
    <location>
        <begin position="98"/>
        <end position="115"/>
    </location>
</feature>
<dbReference type="GO" id="GO:0016020">
    <property type="term" value="C:membrane"/>
    <property type="evidence" value="ECO:0007669"/>
    <property type="project" value="UniProtKB-SubCell"/>
</dbReference>
<name>A0A162L112_9CLOT</name>
<dbReference type="EC" id="2.7.13.3" evidence="3"/>
<dbReference type="InterPro" id="IPR003661">
    <property type="entry name" value="HisK_dim/P_dom"/>
</dbReference>
<dbReference type="PATRIC" id="fig|1705578.3.peg.3076"/>
<keyword evidence="13" id="KW-1185">Reference proteome</keyword>
<dbReference type="InterPro" id="IPR050736">
    <property type="entry name" value="Sensor_HK_Regulatory"/>
</dbReference>
<keyword evidence="6 10" id="KW-0418">Kinase</keyword>
<dbReference type="SUPFAM" id="SSF55874">
    <property type="entry name" value="ATPase domain of HSP90 chaperone/DNA topoisomerase II/histidine kinase"/>
    <property type="match status" value="1"/>
</dbReference>
<keyword evidence="7" id="KW-0902">Two-component regulatory system</keyword>
<evidence type="ECO:0000313" key="12">
    <source>
        <dbReference type="Proteomes" id="UP000077384"/>
    </source>
</evidence>
<dbReference type="Proteomes" id="UP000077384">
    <property type="component" value="Unassembled WGS sequence"/>
</dbReference>
<reference evidence="11 13" key="2">
    <citation type="journal article" date="2016" name="Front. Microbiol.">
        <title>Industrial Acetogenic Biocatalysts: A Comparative Metabolic and Genomic Analysis.</title>
        <authorList>
            <person name="Bengelsdorf F."/>
            <person name="Poehlein A."/>
            <person name="Sonja S."/>
            <person name="Erz C."/>
            <person name="Hummel T."/>
            <person name="Hoffmeister S."/>
            <person name="Daniel R."/>
            <person name="Durre P."/>
        </authorList>
    </citation>
    <scope>NUCLEOTIDE SEQUENCE [LARGE SCALE GENOMIC DNA]</scope>
    <source>
        <strain evidence="11 13">PTA-10522</strain>
    </source>
</reference>
<dbReference type="SMART" id="SM00388">
    <property type="entry name" value="HisKA"/>
    <property type="match status" value="1"/>
</dbReference>
<dbReference type="AlphaFoldDB" id="A0A162L112"/>
<dbReference type="CDD" id="cd00075">
    <property type="entry name" value="HATPase"/>
    <property type="match status" value="1"/>
</dbReference>
<dbReference type="InterPro" id="IPR004358">
    <property type="entry name" value="Sig_transdc_His_kin-like_C"/>
</dbReference>
<evidence type="ECO:0000256" key="2">
    <source>
        <dbReference type="ARBA" id="ARBA00004370"/>
    </source>
</evidence>
<dbReference type="Proteomes" id="UP000093694">
    <property type="component" value="Unassembled WGS sequence"/>
</dbReference>
<dbReference type="EMBL" id="LROR01000013">
    <property type="protein sequence ID" value="OBR97789.1"/>
    <property type="molecule type" value="Genomic_DNA"/>
</dbReference>
<evidence type="ECO:0000256" key="8">
    <source>
        <dbReference type="SAM" id="Phobius"/>
    </source>
</evidence>
<dbReference type="Gene3D" id="3.30.565.10">
    <property type="entry name" value="Histidine kinase-like ATPase, C-terminal domain"/>
    <property type="match status" value="1"/>
</dbReference>
<proteinExistence type="predicted"/>
<organism evidence="10 12">
    <name type="scientific">Clostridium coskatii</name>
    <dbReference type="NCBI Taxonomy" id="1705578"/>
    <lineage>
        <taxon>Bacteria</taxon>
        <taxon>Bacillati</taxon>
        <taxon>Bacillota</taxon>
        <taxon>Clostridia</taxon>
        <taxon>Eubacteriales</taxon>
        <taxon>Clostridiaceae</taxon>
        <taxon>Clostridium</taxon>
    </lineage>
</organism>
<feature type="domain" description="Histidine kinase" evidence="9">
    <location>
        <begin position="360"/>
        <end position="578"/>
    </location>
</feature>
<evidence type="ECO:0000256" key="1">
    <source>
        <dbReference type="ARBA" id="ARBA00000085"/>
    </source>
</evidence>
<dbReference type="PANTHER" id="PTHR43711:SF1">
    <property type="entry name" value="HISTIDINE KINASE 1"/>
    <property type="match status" value="1"/>
</dbReference>
<comment type="caution">
    <text evidence="10">The sequence shown here is derived from an EMBL/GenBank/DDBJ whole genome shotgun (WGS) entry which is preliminary data.</text>
</comment>
<keyword evidence="8" id="KW-0472">Membrane</keyword>
<evidence type="ECO:0000256" key="6">
    <source>
        <dbReference type="ARBA" id="ARBA00022777"/>
    </source>
</evidence>
<dbReference type="FunFam" id="3.30.565.10:FF:000006">
    <property type="entry name" value="Sensor histidine kinase WalK"/>
    <property type="match status" value="1"/>
</dbReference>
<feature type="transmembrane region" description="Helical" evidence="8">
    <location>
        <begin position="177"/>
        <end position="196"/>
    </location>
</feature>
<dbReference type="EMBL" id="LITQ01000042">
    <property type="protein sequence ID" value="OAA87026.1"/>
    <property type="molecule type" value="Genomic_DNA"/>
</dbReference>